<dbReference type="InterPro" id="IPR038729">
    <property type="entry name" value="Rad50/SbcC_AAA"/>
</dbReference>
<dbReference type="Pfam" id="PF13476">
    <property type="entry name" value="AAA_23"/>
    <property type="match status" value="1"/>
</dbReference>
<gene>
    <name evidence="3" type="ORF">R69776_04891</name>
</gene>
<evidence type="ECO:0000259" key="2">
    <source>
        <dbReference type="Pfam" id="PF13476"/>
    </source>
</evidence>
<dbReference type="PANTHER" id="PTHR43581">
    <property type="entry name" value="ATP/GTP PHOSPHATASE"/>
    <property type="match status" value="1"/>
</dbReference>
<dbReference type="InterPro" id="IPR003959">
    <property type="entry name" value="ATPase_AAA_core"/>
</dbReference>
<dbReference type="EMBL" id="CAJNBH010000015">
    <property type="protein sequence ID" value="CAE6793916.1"/>
    <property type="molecule type" value="Genomic_DNA"/>
</dbReference>
<comment type="caution">
    <text evidence="3">The sequence shown here is derived from an EMBL/GenBank/DDBJ whole genome shotgun (WGS) entry which is preliminary data.</text>
</comment>
<dbReference type="Proteomes" id="UP000673821">
    <property type="component" value="Unassembled WGS sequence"/>
</dbReference>
<sequence length="734" mass="82372">MRQSPERLAQTEPPAKLLSLSDDTVLLGLDKLFRSKCAFCESKAPLNVHLFRPPEEAVPLARSDFAHLYYVWLRTDWRNVYAICSKCAGSARRSFPVRDSNRGELPKLDELEHFANENYGLWRWPHSDKPLLLDPCDVKDFTPHLSVDLSGGIQPRSRRGEETISVFSLDRSELIEARTETYQRYLDLLRSELENASISSALDFSRMEFGGAWYLLLRRLVERIGQRIELKLDRTKDQLQRSLERVYRTPLGREAFADALDDIRMPLATRASGGQRSSRHESTRRMASVRVENFKALQKVTLDLPQAILEDPAGGAEAEAAALLVLGENAAGKSSILEAIALALCGEKVRSRLGKSSTAFVLDPELMGCPDQRPPEEASVCLCFTDGSELRVAIGNGFVENGDLEGLPPVFGYGAFRQYAGGVARAKRAGNVSTLFHSDIVLPNPEAWLLGLPDPQFSMVMRALRRIFSVENEFDVVQRDQVNERCLIVTMVGDGDEAREIKTPLSVASSGFRSVLAMVCDVFKRLLAARSRGELVSFDEAEAVILIDEVEAHLHPRWKMQIMGALRRVLPKAIFVVTTHDPLCLRGMHDREVVVFNRVRKLVRDETNEMPVVVETVVELPNVENLTIEQLLTSDLFAMFSTDSPEAERKLAQLGSLLARRVAGDRLEPTERDVLHELEQQVVQALPLGSSEVQRLVLKAVAEYMQRRRGSSAMRIEELEGETRRLIIEALEGY</sequence>
<evidence type="ECO:0000313" key="3">
    <source>
        <dbReference type="EMBL" id="CAE6793916.1"/>
    </source>
</evidence>
<evidence type="ECO:0000259" key="1">
    <source>
        <dbReference type="Pfam" id="PF13304"/>
    </source>
</evidence>
<name>A0ABN7MCN2_9BURK</name>
<evidence type="ECO:0000313" key="4">
    <source>
        <dbReference type="Proteomes" id="UP000673821"/>
    </source>
</evidence>
<dbReference type="InterPro" id="IPR051396">
    <property type="entry name" value="Bact_Antivir_Def_Nuclease"/>
</dbReference>
<protein>
    <recommendedName>
        <fullName evidence="5">AAA+ ATPase domain-containing protein</fullName>
    </recommendedName>
</protein>
<dbReference type="Pfam" id="PF13304">
    <property type="entry name" value="AAA_21"/>
    <property type="match status" value="1"/>
</dbReference>
<dbReference type="InterPro" id="IPR027417">
    <property type="entry name" value="P-loop_NTPase"/>
</dbReference>
<dbReference type="PANTHER" id="PTHR43581:SF2">
    <property type="entry name" value="EXCINUCLEASE ATPASE SUBUNIT"/>
    <property type="match status" value="1"/>
</dbReference>
<feature type="domain" description="ATPase AAA-type core" evidence="1">
    <location>
        <begin position="500"/>
        <end position="583"/>
    </location>
</feature>
<dbReference type="SUPFAM" id="SSF52540">
    <property type="entry name" value="P-loop containing nucleoside triphosphate hydrolases"/>
    <property type="match status" value="1"/>
</dbReference>
<proteinExistence type="predicted"/>
<reference evidence="3 4" key="1">
    <citation type="submission" date="2021-02" db="EMBL/GenBank/DDBJ databases">
        <authorList>
            <person name="Vanwijnsberghe S."/>
        </authorList>
    </citation>
    <scope>NUCLEOTIDE SEQUENCE [LARGE SCALE GENOMIC DNA]</scope>
    <source>
        <strain evidence="3 4">R-69776</strain>
    </source>
</reference>
<dbReference type="Gene3D" id="3.40.50.300">
    <property type="entry name" value="P-loop containing nucleotide triphosphate hydrolases"/>
    <property type="match status" value="2"/>
</dbReference>
<accession>A0ABN7MCN2</accession>
<feature type="domain" description="Rad50/SbcC-type AAA" evidence="2">
    <location>
        <begin position="288"/>
        <end position="364"/>
    </location>
</feature>
<organism evidence="3 4">
    <name type="scientific">Paraburkholderia nemoris</name>
    <dbReference type="NCBI Taxonomy" id="2793076"/>
    <lineage>
        <taxon>Bacteria</taxon>
        <taxon>Pseudomonadati</taxon>
        <taxon>Pseudomonadota</taxon>
        <taxon>Betaproteobacteria</taxon>
        <taxon>Burkholderiales</taxon>
        <taxon>Burkholderiaceae</taxon>
        <taxon>Paraburkholderia</taxon>
    </lineage>
</organism>
<evidence type="ECO:0008006" key="5">
    <source>
        <dbReference type="Google" id="ProtNLM"/>
    </source>
</evidence>
<keyword evidence="4" id="KW-1185">Reference proteome</keyword>